<gene>
    <name evidence="2" type="ORF">SAY86_009673</name>
</gene>
<evidence type="ECO:0000313" key="3">
    <source>
        <dbReference type="Proteomes" id="UP001346149"/>
    </source>
</evidence>
<keyword evidence="3" id="KW-1185">Reference proteome</keyword>
<organism evidence="2 3">
    <name type="scientific">Trapa natans</name>
    <name type="common">Water chestnut</name>
    <dbReference type="NCBI Taxonomy" id="22666"/>
    <lineage>
        <taxon>Eukaryota</taxon>
        <taxon>Viridiplantae</taxon>
        <taxon>Streptophyta</taxon>
        <taxon>Embryophyta</taxon>
        <taxon>Tracheophyta</taxon>
        <taxon>Spermatophyta</taxon>
        <taxon>Magnoliopsida</taxon>
        <taxon>eudicotyledons</taxon>
        <taxon>Gunneridae</taxon>
        <taxon>Pentapetalae</taxon>
        <taxon>rosids</taxon>
        <taxon>malvids</taxon>
        <taxon>Myrtales</taxon>
        <taxon>Lythraceae</taxon>
        <taxon>Trapa</taxon>
    </lineage>
</organism>
<comment type="caution">
    <text evidence="2">The sequence shown here is derived from an EMBL/GenBank/DDBJ whole genome shotgun (WGS) entry which is preliminary data.</text>
</comment>
<reference evidence="2 3" key="1">
    <citation type="journal article" date="2023" name="Hortic Res">
        <title>Pangenome of water caltrop reveals structural variations and asymmetric subgenome divergence after allopolyploidization.</title>
        <authorList>
            <person name="Zhang X."/>
            <person name="Chen Y."/>
            <person name="Wang L."/>
            <person name="Yuan Y."/>
            <person name="Fang M."/>
            <person name="Shi L."/>
            <person name="Lu R."/>
            <person name="Comes H.P."/>
            <person name="Ma Y."/>
            <person name="Chen Y."/>
            <person name="Huang G."/>
            <person name="Zhou Y."/>
            <person name="Zheng Z."/>
            <person name="Qiu Y."/>
        </authorList>
    </citation>
    <scope>NUCLEOTIDE SEQUENCE [LARGE SCALE GENOMIC DNA]</scope>
    <source>
        <strain evidence="2">F231</strain>
    </source>
</reference>
<feature type="region of interest" description="Disordered" evidence="1">
    <location>
        <begin position="29"/>
        <end position="50"/>
    </location>
</feature>
<sequence>MLMFVALAYTPALNIYWLQNRDESQIFNSINDKNGSEESAGGGPKMWGKDAKNVGKSLTIEGGELPLEMKNDAYCCVT</sequence>
<dbReference type="Proteomes" id="UP001346149">
    <property type="component" value="Unassembled WGS sequence"/>
</dbReference>
<proteinExistence type="predicted"/>
<evidence type="ECO:0000256" key="1">
    <source>
        <dbReference type="SAM" id="MobiDB-lite"/>
    </source>
</evidence>
<dbReference type="AlphaFoldDB" id="A0AAN7QT19"/>
<protein>
    <submittedName>
        <fullName evidence="2">Uncharacterized protein</fullName>
    </submittedName>
</protein>
<evidence type="ECO:0000313" key="2">
    <source>
        <dbReference type="EMBL" id="KAK4774738.1"/>
    </source>
</evidence>
<name>A0AAN7QT19_TRANT</name>
<dbReference type="EMBL" id="JAXQNO010000019">
    <property type="protein sequence ID" value="KAK4774738.1"/>
    <property type="molecule type" value="Genomic_DNA"/>
</dbReference>
<accession>A0AAN7QT19</accession>